<dbReference type="InterPro" id="IPR050563">
    <property type="entry name" value="4-hydroxybenzoyl-CoA_TE"/>
</dbReference>
<dbReference type="CDD" id="cd00586">
    <property type="entry name" value="4HBT"/>
    <property type="match status" value="1"/>
</dbReference>
<dbReference type="Proteomes" id="UP000315283">
    <property type="component" value="Unassembled WGS sequence"/>
</dbReference>
<keyword evidence="2 3" id="KW-0378">Hydrolase</keyword>
<gene>
    <name evidence="3" type="ORF">EVA97_01290</name>
</gene>
<dbReference type="InterPro" id="IPR029069">
    <property type="entry name" value="HotDog_dom_sf"/>
</dbReference>
<accession>A0A520N6G4</accession>
<dbReference type="Pfam" id="PF13279">
    <property type="entry name" value="4HBT_2"/>
    <property type="match status" value="1"/>
</dbReference>
<sequence length="135" mass="15628">MNKIIKCNDLNITTYIEDTDFQGFVYHANYLKFFERARSDFLSQNKISQKALRKNNLAFVVKKVNMNFISAAELGYDLIVKSSVEKKSNARMIFSQKIINSSNKNFVEATIDVCLINLITKKPQKFTDDLLLIFE</sequence>
<organism evidence="3 4">
    <name type="scientific">SAR86 cluster bacterium</name>
    <dbReference type="NCBI Taxonomy" id="2030880"/>
    <lineage>
        <taxon>Bacteria</taxon>
        <taxon>Pseudomonadati</taxon>
        <taxon>Pseudomonadota</taxon>
        <taxon>Gammaproteobacteria</taxon>
        <taxon>SAR86 cluster</taxon>
    </lineage>
</organism>
<reference evidence="3 4" key="1">
    <citation type="submission" date="2019-02" db="EMBL/GenBank/DDBJ databases">
        <title>Prokaryotic population dynamics and viral predation in marine succession experiment using metagenomics: the confinement effect.</title>
        <authorList>
            <person name="Haro-Moreno J.M."/>
            <person name="Rodriguez-Valera F."/>
            <person name="Lopez-Perez M."/>
        </authorList>
    </citation>
    <scope>NUCLEOTIDE SEQUENCE [LARGE SCALE GENOMIC DNA]</scope>
    <source>
        <strain evidence="3">MED-G164</strain>
    </source>
</reference>
<dbReference type="NCBIfam" id="TIGR00051">
    <property type="entry name" value="YbgC/FadM family acyl-CoA thioesterase"/>
    <property type="match status" value="1"/>
</dbReference>
<dbReference type="AlphaFoldDB" id="A0A520N6G4"/>
<dbReference type="PANTHER" id="PTHR31793">
    <property type="entry name" value="4-HYDROXYBENZOYL-COA THIOESTERASE FAMILY MEMBER"/>
    <property type="match status" value="1"/>
</dbReference>
<proteinExistence type="inferred from homology"/>
<evidence type="ECO:0000313" key="3">
    <source>
        <dbReference type="EMBL" id="RZO28989.1"/>
    </source>
</evidence>
<dbReference type="Gene3D" id="3.10.129.10">
    <property type="entry name" value="Hotdog Thioesterase"/>
    <property type="match status" value="1"/>
</dbReference>
<comment type="caution">
    <text evidence="3">The sequence shown here is derived from an EMBL/GenBank/DDBJ whole genome shotgun (WGS) entry which is preliminary data.</text>
</comment>
<dbReference type="PANTHER" id="PTHR31793:SF37">
    <property type="entry name" value="ACYL-COA THIOESTER HYDROLASE YBGC"/>
    <property type="match status" value="1"/>
</dbReference>
<protein>
    <submittedName>
        <fullName evidence="3">YbgC/FadM family acyl-CoA thioesterase</fullName>
        <ecNumber evidence="3">3.1.2.-</ecNumber>
    </submittedName>
</protein>
<evidence type="ECO:0000256" key="2">
    <source>
        <dbReference type="ARBA" id="ARBA00022801"/>
    </source>
</evidence>
<dbReference type="SUPFAM" id="SSF54637">
    <property type="entry name" value="Thioesterase/thiol ester dehydrase-isomerase"/>
    <property type="match status" value="1"/>
</dbReference>
<dbReference type="GO" id="GO:0047617">
    <property type="term" value="F:fatty acyl-CoA hydrolase activity"/>
    <property type="evidence" value="ECO:0007669"/>
    <property type="project" value="TreeGrafter"/>
</dbReference>
<dbReference type="PIRSF" id="PIRSF003230">
    <property type="entry name" value="YbgC"/>
    <property type="match status" value="1"/>
</dbReference>
<evidence type="ECO:0000256" key="1">
    <source>
        <dbReference type="ARBA" id="ARBA00005953"/>
    </source>
</evidence>
<dbReference type="FunFam" id="3.10.129.10:FF:000004">
    <property type="entry name" value="Tol-pal system-associated acyl-CoA thioesterase"/>
    <property type="match status" value="1"/>
</dbReference>
<evidence type="ECO:0000313" key="4">
    <source>
        <dbReference type="Proteomes" id="UP000315283"/>
    </source>
</evidence>
<dbReference type="InterPro" id="IPR006684">
    <property type="entry name" value="YbgC/YbaW"/>
</dbReference>
<comment type="similarity">
    <text evidence="1">Belongs to the 4-hydroxybenzoyl-CoA thioesterase family.</text>
</comment>
<dbReference type="EC" id="3.1.2.-" evidence="3"/>
<dbReference type="EMBL" id="SHBJ01000005">
    <property type="protein sequence ID" value="RZO28989.1"/>
    <property type="molecule type" value="Genomic_DNA"/>
</dbReference>
<name>A0A520N6G4_9GAMM</name>